<dbReference type="AlphaFoldDB" id="A0A5D3WM93"/>
<evidence type="ECO:0000313" key="1">
    <source>
        <dbReference type="EMBL" id="TYO98666.1"/>
    </source>
</evidence>
<protein>
    <recommendedName>
        <fullName evidence="3">Spy/CpxP family protein refolding chaperone</fullName>
    </recommendedName>
</protein>
<organism evidence="1 2">
    <name type="scientific">Geothermobacter ehrlichii</name>
    <dbReference type="NCBI Taxonomy" id="213224"/>
    <lineage>
        <taxon>Bacteria</taxon>
        <taxon>Pseudomonadati</taxon>
        <taxon>Thermodesulfobacteriota</taxon>
        <taxon>Desulfuromonadia</taxon>
        <taxon>Desulfuromonadales</taxon>
        <taxon>Geothermobacteraceae</taxon>
        <taxon>Geothermobacter</taxon>
    </lineage>
</organism>
<evidence type="ECO:0000313" key="2">
    <source>
        <dbReference type="Proteomes" id="UP000324159"/>
    </source>
</evidence>
<dbReference type="Proteomes" id="UP000324159">
    <property type="component" value="Unassembled WGS sequence"/>
</dbReference>
<proteinExistence type="predicted"/>
<keyword evidence="2" id="KW-1185">Reference proteome</keyword>
<gene>
    <name evidence="1" type="ORF">EDC39_10526</name>
</gene>
<comment type="caution">
    <text evidence="1">The sequence shown here is derived from an EMBL/GenBank/DDBJ whole genome shotgun (WGS) entry which is preliminary data.</text>
</comment>
<dbReference type="EMBL" id="VNIB01000005">
    <property type="protein sequence ID" value="TYO98666.1"/>
    <property type="molecule type" value="Genomic_DNA"/>
</dbReference>
<dbReference type="RefSeq" id="WP_148895607.1">
    <property type="nucleotide sequence ID" value="NZ_VNIB01000005.1"/>
</dbReference>
<sequence>MKKKLLYALAGILLLNIMVVPGFAQNGHGHRGPGMEHSMMSMKMRGAQGPSCMANSTSLAGRLDMMTCMLTGKMPMQPGKMHTMMKRVFFLDRIEELGLQKAQVERLKEIQAACRRDNLRTAAEVKIARLELEDLLEGDWTLDAAEQLIRKISKFEGDMKVRHLAAVREAFAVLTDEQTKKLFTEDSPESLFDE</sequence>
<reference evidence="1 2" key="1">
    <citation type="submission" date="2019-07" db="EMBL/GenBank/DDBJ databases">
        <title>Genomic Encyclopedia of Type Strains, Phase IV (KMG-IV): sequencing the most valuable type-strain genomes for metagenomic binning, comparative biology and taxonomic classification.</title>
        <authorList>
            <person name="Goeker M."/>
        </authorList>
    </citation>
    <scope>NUCLEOTIDE SEQUENCE [LARGE SCALE GENOMIC DNA]</scope>
    <source>
        <strain evidence="1 2">SS015</strain>
    </source>
</reference>
<evidence type="ECO:0008006" key="3">
    <source>
        <dbReference type="Google" id="ProtNLM"/>
    </source>
</evidence>
<dbReference type="Gene3D" id="1.20.120.1490">
    <property type="match status" value="1"/>
</dbReference>
<dbReference type="OrthoDB" id="5405959at2"/>
<name>A0A5D3WM93_9BACT</name>
<accession>A0A5D3WM93</accession>